<accession>A0A9W6LSM9</accession>
<reference evidence="1" key="1">
    <citation type="journal article" date="2023" name="Int. J. Syst. Evol. Microbiol.">
        <title>Methylocystis iwaonis sp. nov., a type II methane-oxidizing bacterium from surface soil of a rice paddy field in Japan, and emended description of the genus Methylocystis (ex Whittenbury et al. 1970) Bowman et al. 1993.</title>
        <authorList>
            <person name="Kaise H."/>
            <person name="Sawadogo J.B."/>
            <person name="Alam M.S."/>
            <person name="Ueno C."/>
            <person name="Dianou D."/>
            <person name="Shinjo R."/>
            <person name="Asakawa S."/>
        </authorList>
    </citation>
    <scope>NUCLEOTIDE SEQUENCE</scope>
    <source>
        <strain evidence="1">LMG27198</strain>
    </source>
</reference>
<proteinExistence type="predicted"/>
<dbReference type="EMBL" id="BSEC01000001">
    <property type="protein sequence ID" value="GLI93667.1"/>
    <property type="molecule type" value="Genomic_DNA"/>
</dbReference>
<keyword evidence="2" id="KW-1185">Reference proteome</keyword>
<evidence type="ECO:0000313" key="1">
    <source>
        <dbReference type="EMBL" id="GLI93667.1"/>
    </source>
</evidence>
<sequence length="120" mass="13003">MWPSRFELAAPILGADGQVTGVAGRDRFAPDAFALLAWLHRDTIIQRICAEIDAVADDRSALDPAQRAKKLAQADAAILLAEREEEAAICEALSRGFLIDRREDADPRAIVGIEGPAPRN</sequence>
<name>A0A9W6LSM9_9HYPH</name>
<comment type="caution">
    <text evidence="1">The sequence shown here is derived from an EMBL/GenBank/DDBJ whole genome shotgun (WGS) entry which is preliminary data.</text>
</comment>
<dbReference type="Proteomes" id="UP001144323">
    <property type="component" value="Unassembled WGS sequence"/>
</dbReference>
<protein>
    <submittedName>
        <fullName evidence="1">Uncharacterized protein</fullName>
    </submittedName>
</protein>
<gene>
    <name evidence="1" type="ORF">LMG27198_26590</name>
</gene>
<organism evidence="1 2">
    <name type="scientific">Methylocystis echinoides</name>
    <dbReference type="NCBI Taxonomy" id="29468"/>
    <lineage>
        <taxon>Bacteria</taxon>
        <taxon>Pseudomonadati</taxon>
        <taxon>Pseudomonadota</taxon>
        <taxon>Alphaproteobacteria</taxon>
        <taxon>Hyphomicrobiales</taxon>
        <taxon>Methylocystaceae</taxon>
        <taxon>Methylocystis</taxon>
    </lineage>
</organism>
<dbReference type="AlphaFoldDB" id="A0A9W6LSM9"/>
<dbReference type="RefSeq" id="WP_281803617.1">
    <property type="nucleotide sequence ID" value="NZ_BSEC01000001.1"/>
</dbReference>
<evidence type="ECO:0000313" key="2">
    <source>
        <dbReference type="Proteomes" id="UP001144323"/>
    </source>
</evidence>